<feature type="compositionally biased region" description="Basic and acidic residues" evidence="1">
    <location>
        <begin position="226"/>
        <end position="236"/>
    </location>
</feature>
<reference evidence="2" key="1">
    <citation type="journal article" date="2016" name="Insect Biochem. Mol. Biol.">
        <title>Multifaceted biological insights from a draft genome sequence of the tobacco hornworm moth, Manduca sexta.</title>
        <authorList>
            <person name="Kanost M.R."/>
            <person name="Arrese E.L."/>
            <person name="Cao X."/>
            <person name="Chen Y.R."/>
            <person name="Chellapilla S."/>
            <person name="Goldsmith M.R."/>
            <person name="Grosse-Wilde E."/>
            <person name="Heckel D.G."/>
            <person name="Herndon N."/>
            <person name="Jiang H."/>
            <person name="Papanicolaou A."/>
            <person name="Qu J."/>
            <person name="Soulages J.L."/>
            <person name="Vogel H."/>
            <person name="Walters J."/>
            <person name="Waterhouse R.M."/>
            <person name="Ahn S.J."/>
            <person name="Almeida F.C."/>
            <person name="An C."/>
            <person name="Aqrawi P."/>
            <person name="Bretschneider A."/>
            <person name="Bryant W.B."/>
            <person name="Bucks S."/>
            <person name="Chao H."/>
            <person name="Chevignon G."/>
            <person name="Christen J.M."/>
            <person name="Clarke D.F."/>
            <person name="Dittmer N.T."/>
            <person name="Ferguson L.C.F."/>
            <person name="Garavelou S."/>
            <person name="Gordon K.H.J."/>
            <person name="Gunaratna R.T."/>
            <person name="Han Y."/>
            <person name="Hauser F."/>
            <person name="He Y."/>
            <person name="Heidel-Fischer H."/>
            <person name="Hirsh A."/>
            <person name="Hu Y."/>
            <person name="Jiang H."/>
            <person name="Kalra D."/>
            <person name="Klinner C."/>
            <person name="Konig C."/>
            <person name="Kovar C."/>
            <person name="Kroll A.R."/>
            <person name="Kuwar S.S."/>
            <person name="Lee S.L."/>
            <person name="Lehman R."/>
            <person name="Li K."/>
            <person name="Li Z."/>
            <person name="Liang H."/>
            <person name="Lovelace S."/>
            <person name="Lu Z."/>
            <person name="Mansfield J.H."/>
            <person name="McCulloch K.J."/>
            <person name="Mathew T."/>
            <person name="Morton B."/>
            <person name="Muzny D.M."/>
            <person name="Neunemann D."/>
            <person name="Ongeri F."/>
            <person name="Pauchet Y."/>
            <person name="Pu L.L."/>
            <person name="Pyrousis I."/>
            <person name="Rao X.J."/>
            <person name="Redding A."/>
            <person name="Roesel C."/>
            <person name="Sanchez-Gracia A."/>
            <person name="Schaack S."/>
            <person name="Shukla A."/>
            <person name="Tetreau G."/>
            <person name="Wang Y."/>
            <person name="Xiong G.H."/>
            <person name="Traut W."/>
            <person name="Walsh T.K."/>
            <person name="Worley K.C."/>
            <person name="Wu D."/>
            <person name="Wu W."/>
            <person name="Wu Y.Q."/>
            <person name="Zhang X."/>
            <person name="Zou Z."/>
            <person name="Zucker H."/>
            <person name="Briscoe A.D."/>
            <person name="Burmester T."/>
            <person name="Clem R.J."/>
            <person name="Feyereisen R."/>
            <person name="Grimmelikhuijzen C.J.P."/>
            <person name="Hamodrakas S.J."/>
            <person name="Hansson B.S."/>
            <person name="Huguet E."/>
            <person name="Jermiin L.S."/>
            <person name="Lan Q."/>
            <person name="Lehman H.K."/>
            <person name="Lorenzen M."/>
            <person name="Merzendorfer H."/>
            <person name="Michalopoulos I."/>
            <person name="Morton D.B."/>
            <person name="Muthukrishnan S."/>
            <person name="Oakeshott J.G."/>
            <person name="Palmer W."/>
            <person name="Park Y."/>
            <person name="Passarelli A.L."/>
            <person name="Rozas J."/>
            <person name="Schwartz L.M."/>
            <person name="Smith W."/>
            <person name="Southgate A."/>
            <person name="Vilcinskas A."/>
            <person name="Vogt R."/>
            <person name="Wang P."/>
            <person name="Werren J."/>
            <person name="Yu X.Q."/>
            <person name="Zhou J.J."/>
            <person name="Brown S.J."/>
            <person name="Scherer S.E."/>
            <person name="Richards S."/>
            <person name="Blissard G.W."/>
        </authorList>
    </citation>
    <scope>NUCLEOTIDE SEQUENCE</scope>
</reference>
<feature type="region of interest" description="Disordered" evidence="1">
    <location>
        <begin position="965"/>
        <end position="987"/>
    </location>
</feature>
<evidence type="ECO:0000313" key="2">
    <source>
        <dbReference type="EMBL" id="KAG6452765.1"/>
    </source>
</evidence>
<feature type="compositionally biased region" description="Low complexity" evidence="1">
    <location>
        <begin position="1154"/>
        <end position="1164"/>
    </location>
</feature>
<protein>
    <submittedName>
        <fullName evidence="2">Uncharacterized protein</fullName>
    </submittedName>
</protein>
<comment type="caution">
    <text evidence="2">The sequence shown here is derived from an EMBL/GenBank/DDBJ whole genome shotgun (WGS) entry which is preliminary data.</text>
</comment>
<feature type="region of interest" description="Disordered" evidence="1">
    <location>
        <begin position="211"/>
        <end position="238"/>
    </location>
</feature>
<feature type="region of interest" description="Disordered" evidence="1">
    <location>
        <begin position="1139"/>
        <end position="1164"/>
    </location>
</feature>
<reference evidence="2" key="2">
    <citation type="submission" date="2020-12" db="EMBL/GenBank/DDBJ databases">
        <authorList>
            <person name="Kanost M."/>
        </authorList>
    </citation>
    <scope>NUCLEOTIDE SEQUENCE</scope>
</reference>
<dbReference type="Proteomes" id="UP000791440">
    <property type="component" value="Unassembled WGS sequence"/>
</dbReference>
<evidence type="ECO:0000313" key="3">
    <source>
        <dbReference type="Proteomes" id="UP000791440"/>
    </source>
</evidence>
<sequence length="1164" mass="130065">MCISSIQINKLKVFVFFFLQEDFLEQVLEEPDVAASKKNKKHRKHKKSKKSAITLDEFLNMNKDVFGEGLDFQGVEEVPTRVITKRLKDIKKTSNAISEISPELEKLRKHGIVIKRKPGQNISRANKRQFNKLLKSTVKSLPNKVHSEARVSTSEDTIDKLLNQTNNQIKIVKKTDKTNFSVNEITPMSNKFHEEHGEMECDSTKKDIGKPLPEDIDPGNISSTVEKNEHKLKDEETVPPETHIATENIEETLNNDIGIEAEDVLQNEAESSKAIPNPNHTKVESTSNNGNNDLETTDINMISKHKRSDDNPNNDVNIEKQSKIDSLSSLKRLSHLITVKSVTPTKNSATAESNLVKDIQPVNVHTAEDNLEPSTISQKDSKSSVNEIDFKKANDLQLNTGKNLQIRSLSPQQVPDQTNIITQIKENSDLVNRSNKTCNINTTKNDNSKPSELIQSKHISTNTGKISIPLQTNYNEMEKQETTNLLKHLTGITAKPINIAKCNNRRNTSLQQRNINKSNVRKILPQKEIINNEEIEIYNIDDSEDEIDQDRPQNNDVISSTIQPTDVLKNLSKNITVRSLSHSIPEKCKVSCQIVQQDKINNDKSCVTASETVSSLNKDAHVTDLSNNKFAKPISEKDIALKNALQNLGKHVTLKSRNISPSQSVHCQNQNEVTWKYERNKDSLKITEVTEEGCDDEYENEHVSDNVIVQSPEDSCSDKDNEDTDMDEDDFENQIKANMLRKDEECIQSPPSVAGVSGMKSPCEDSTKKIPDKVVEKDDSFEGHLNLDITKSLGNQISIKPVKQAKKEVKHENNTNAEQINEQSSHSSQINQKIDVSNQIKNTVNKQVMVKTFQTQTKTVIEEITTTVTKTIKTVNHSLKQEVRNVNNYSSTSALPQKIQGMRVNKESRNLQGIVVRHSSPVMRPKIGISPPTKSAVGTTVRHSSQVIPVGTSVRPGNQVVPIRPRSNIVRPSNPRMPSVQKIRPSTVNQPAVRVGRPLKVFSETMVVPVKRPGLEDLSGPFSCFKKPKESLIPVSDVPILNNSESESMMEYTSVCKSNSMNTAATLKNNSVITSTQIKSEVNTTSQQLSRLNNTSGIKVTKINQSKQAQVQETSEISASQRTTLEAIQKLQKQGLLVKKPRLDLAQDSDGSDHSGNNSTDEND</sequence>
<dbReference type="EMBL" id="JH668429">
    <property type="protein sequence ID" value="KAG6452765.1"/>
    <property type="molecule type" value="Genomic_DNA"/>
</dbReference>
<feature type="region of interest" description="Disordered" evidence="1">
    <location>
        <begin position="749"/>
        <end position="768"/>
    </location>
</feature>
<organism evidence="2 3">
    <name type="scientific">Manduca sexta</name>
    <name type="common">Tobacco hawkmoth</name>
    <name type="synonym">Tobacco hornworm</name>
    <dbReference type="NCBI Taxonomy" id="7130"/>
    <lineage>
        <taxon>Eukaryota</taxon>
        <taxon>Metazoa</taxon>
        <taxon>Ecdysozoa</taxon>
        <taxon>Arthropoda</taxon>
        <taxon>Hexapoda</taxon>
        <taxon>Insecta</taxon>
        <taxon>Pterygota</taxon>
        <taxon>Neoptera</taxon>
        <taxon>Endopterygota</taxon>
        <taxon>Lepidoptera</taxon>
        <taxon>Glossata</taxon>
        <taxon>Ditrysia</taxon>
        <taxon>Bombycoidea</taxon>
        <taxon>Sphingidae</taxon>
        <taxon>Sphinginae</taxon>
        <taxon>Sphingini</taxon>
        <taxon>Manduca</taxon>
    </lineage>
</organism>
<dbReference type="AlphaFoldDB" id="A0A922CMQ7"/>
<feature type="region of interest" description="Disordered" evidence="1">
    <location>
        <begin position="268"/>
        <end position="296"/>
    </location>
</feature>
<accession>A0A922CMQ7</accession>
<feature type="compositionally biased region" description="Polar residues" evidence="1">
    <location>
        <begin position="278"/>
        <end position="296"/>
    </location>
</feature>
<evidence type="ECO:0000256" key="1">
    <source>
        <dbReference type="SAM" id="MobiDB-lite"/>
    </source>
</evidence>
<feature type="region of interest" description="Disordered" evidence="1">
    <location>
        <begin position="808"/>
        <end position="831"/>
    </location>
</feature>
<proteinExistence type="predicted"/>
<name>A0A922CMQ7_MANSE</name>
<feature type="compositionally biased region" description="Polar residues" evidence="1">
    <location>
        <begin position="814"/>
        <end position="831"/>
    </location>
</feature>
<keyword evidence="3" id="KW-1185">Reference proteome</keyword>
<gene>
    <name evidence="2" type="ORF">O3G_MSEX007771</name>
</gene>